<dbReference type="EMBL" id="CP009122">
    <property type="protein sequence ID" value="AJA11287.1"/>
    <property type="molecule type" value="Genomic_DNA"/>
</dbReference>
<dbReference type="PANTHER" id="PTHR23026:SF90">
    <property type="entry name" value="IODOTYROSINE DEIODINASE 1"/>
    <property type="match status" value="1"/>
</dbReference>
<feature type="domain" description="Nitroreductase" evidence="4">
    <location>
        <begin position="149"/>
        <end position="202"/>
    </location>
</feature>
<reference evidence="5 6" key="1">
    <citation type="journal article" date="2015" name="Int. J. Syst. Evol. Microbiol.">
        <title>Description of Sphingopyxis fribergensis sp. nov. - a soil bacterium with the ability to degrade styrene and phenylacetic acid.</title>
        <authorList>
            <person name="Oelschlagel M."/>
            <person name="Ruckert C."/>
            <person name="Kalinowski J."/>
            <person name="Schmidt G."/>
            <person name="Schlomann M."/>
            <person name="Tischler D."/>
        </authorList>
    </citation>
    <scope>NUCLEOTIDE SEQUENCE [LARGE SCALE GENOMIC DNA]</scope>
    <source>
        <strain evidence="5 6">Kp5.2</strain>
    </source>
</reference>
<dbReference type="PANTHER" id="PTHR23026">
    <property type="entry name" value="NADPH NITROREDUCTASE"/>
    <property type="match status" value="1"/>
</dbReference>
<dbReference type="InterPro" id="IPR000415">
    <property type="entry name" value="Nitroreductase-like"/>
</dbReference>
<dbReference type="InterPro" id="IPR029479">
    <property type="entry name" value="Nitroreductase"/>
</dbReference>
<dbReference type="KEGG" id="sphk:SKP52_22185"/>
<dbReference type="Proteomes" id="UP000030907">
    <property type="component" value="Chromosome"/>
</dbReference>
<keyword evidence="3" id="KW-0560">Oxidoreductase</keyword>
<feature type="domain" description="Nitroreductase" evidence="4">
    <location>
        <begin position="235"/>
        <end position="292"/>
    </location>
</feature>
<accession>A0A0A7PT95</accession>
<organism evidence="5 6">
    <name type="scientific">Sphingopyxis fribergensis</name>
    <dbReference type="NCBI Taxonomy" id="1515612"/>
    <lineage>
        <taxon>Bacteria</taxon>
        <taxon>Pseudomonadati</taxon>
        <taxon>Pseudomonadota</taxon>
        <taxon>Alphaproteobacteria</taxon>
        <taxon>Sphingomonadales</taxon>
        <taxon>Sphingomonadaceae</taxon>
        <taxon>Sphingopyxis</taxon>
    </lineage>
</organism>
<gene>
    <name evidence="5" type="ORF">SKP52_22185</name>
</gene>
<dbReference type="RefSeq" id="WP_039578782.1">
    <property type="nucleotide sequence ID" value="NZ_CP009122.1"/>
</dbReference>
<dbReference type="AlphaFoldDB" id="A0A0A7PT95"/>
<dbReference type="OrthoDB" id="9802510at2"/>
<dbReference type="HOGENOM" id="CLU_065127_0_0_5"/>
<dbReference type="GO" id="GO:0016491">
    <property type="term" value="F:oxidoreductase activity"/>
    <property type="evidence" value="ECO:0007669"/>
    <property type="project" value="UniProtKB-KW"/>
</dbReference>
<keyword evidence="6" id="KW-1185">Reference proteome</keyword>
<dbReference type="Pfam" id="PF00881">
    <property type="entry name" value="Nitroreductase"/>
    <property type="match status" value="2"/>
</dbReference>
<keyword evidence="1" id="KW-0285">Flavoprotein</keyword>
<name>A0A0A7PT95_9SPHN</name>
<evidence type="ECO:0000259" key="4">
    <source>
        <dbReference type="Pfam" id="PF00881"/>
    </source>
</evidence>
<evidence type="ECO:0000256" key="2">
    <source>
        <dbReference type="ARBA" id="ARBA00022643"/>
    </source>
</evidence>
<evidence type="ECO:0000256" key="3">
    <source>
        <dbReference type="ARBA" id="ARBA00023002"/>
    </source>
</evidence>
<evidence type="ECO:0000313" key="5">
    <source>
        <dbReference type="EMBL" id="AJA11287.1"/>
    </source>
</evidence>
<evidence type="ECO:0000313" key="6">
    <source>
        <dbReference type="Proteomes" id="UP000030907"/>
    </source>
</evidence>
<evidence type="ECO:0000256" key="1">
    <source>
        <dbReference type="ARBA" id="ARBA00022630"/>
    </source>
</evidence>
<protein>
    <recommendedName>
        <fullName evidence="4">Nitroreductase domain-containing protein</fullName>
    </recommendedName>
</protein>
<dbReference type="Gene3D" id="3.40.109.10">
    <property type="entry name" value="NADH Oxidase"/>
    <property type="match status" value="1"/>
</dbReference>
<proteinExistence type="predicted"/>
<dbReference type="InterPro" id="IPR050627">
    <property type="entry name" value="Nitroreductase/BluB"/>
</dbReference>
<dbReference type="STRING" id="1515612.SKP52_22185"/>
<dbReference type="SUPFAM" id="SSF55469">
    <property type="entry name" value="FMN-dependent nitroreductase-like"/>
    <property type="match status" value="1"/>
</dbReference>
<keyword evidence="2" id="KW-0288">FMN</keyword>
<sequence>MLAVAKSFAKLNRNLFYDAFRYFRFSSMFDRESESARLGAAIKMDAHRIEKGLALPQSRPGFGQDVVARLIRDVRIYEQRFGADRITRVARSALADYEQTSRDQGVPHANLGQFLTPGDFAQAESATIRLDAESVRARSHMDFASFAHSRHSLRQFSLDPVDRAAIEAAVRAAERTPSVCNRQSAKAYHIVDSALRRQLLEIQGGNRGFGDDISELLIITSELRNFVSAAERYQCWIDGGLFAMSLVYALHAQGLGTCMLNWSVDPSRDIAARKLMKLPPTQNIIVYIAVGHYPESFSVATSARLGVDDILIRL</sequence>